<name>A0A0G4EFB9_VITBC</name>
<gene>
    <name evidence="1" type="ORF">Vbra_7184</name>
</gene>
<proteinExistence type="predicted"/>
<evidence type="ECO:0000313" key="2">
    <source>
        <dbReference type="Proteomes" id="UP000041254"/>
    </source>
</evidence>
<sequence>MEAKNDQEDVEKICHDTTAIREELHRLKSRIKARACQSEGSAAQWLDSTATQIFAAALVVGGAIDALGNVAAALPASVPLDAAIEALPGQSSAKGTVAEAAAAISQPPAFRLIYVSGKQPTDEGEASLRLSSDELAALFGYHQPWHLTHAAPALGHTIFSWVAANCTHLIIDGSNKGGVRHIWEEMPLPVACKWGQRMINLTHTHIHVILPKSNTSFHGHWCCGIWVAVIEGNAQGRRARSEQQEGSSSASSIKVLSFEQDTHGQCGSLFLYGAAHTHPPPPTPPVDLSKLTEVRRLPCSMVRLPSLRQWRTPSLRVMTFTDDGCEVQEAIAQWVSGCEHLEVLDDDGCIHEKTEVLRMLPAGHSLARLRSIGPLKLQSRIGSSVPGLENHLASLRQALLDRGCRRTLRELPIAWNIGGATQKGALREVALLSEQVMHPDALQKPQLVDSAAGGRGRREMDLELIGWMKNESPQVQKIVCETASLADVVCFDRTEHGTLTDPNAAADTVFFPRADTFRCKSYDRETQLDGLVRTVAHSMPTCGHLHFLKYRDSPENAVAFLEALKGQMVCGGEGEAAATAGRRFSVEIDIPLFTILHSDGRRSHGFQGTDPLVKWASHQLPPVDEVDITLCDHLSQGDTVEAVYGLLMASLVGIISRPGVRKASAFLRSSLRAAGERFFHSQLAVFNLLSTPYTMGFENGSITIERRQ</sequence>
<evidence type="ECO:0000313" key="1">
    <source>
        <dbReference type="EMBL" id="CEL94204.1"/>
    </source>
</evidence>
<dbReference type="VEuPathDB" id="CryptoDB:Vbra_7184"/>
<protein>
    <submittedName>
        <fullName evidence="1">Uncharacterized protein</fullName>
    </submittedName>
</protein>
<organism evidence="1 2">
    <name type="scientific">Vitrella brassicaformis (strain CCMP3155)</name>
    <dbReference type="NCBI Taxonomy" id="1169540"/>
    <lineage>
        <taxon>Eukaryota</taxon>
        <taxon>Sar</taxon>
        <taxon>Alveolata</taxon>
        <taxon>Colpodellida</taxon>
        <taxon>Vitrellaceae</taxon>
        <taxon>Vitrella</taxon>
    </lineage>
</organism>
<dbReference type="Proteomes" id="UP000041254">
    <property type="component" value="Unassembled WGS sequence"/>
</dbReference>
<keyword evidence="2" id="KW-1185">Reference proteome</keyword>
<reference evidence="1 2" key="1">
    <citation type="submission" date="2014-11" db="EMBL/GenBank/DDBJ databases">
        <authorList>
            <person name="Zhu J."/>
            <person name="Qi W."/>
            <person name="Song R."/>
        </authorList>
    </citation>
    <scope>NUCLEOTIDE SEQUENCE [LARGE SCALE GENOMIC DNA]</scope>
</reference>
<dbReference type="EMBL" id="CDMY01000209">
    <property type="protein sequence ID" value="CEL94204.1"/>
    <property type="molecule type" value="Genomic_DNA"/>
</dbReference>
<dbReference type="InParanoid" id="A0A0G4EFB9"/>
<accession>A0A0G4EFB9</accession>
<dbReference type="AlphaFoldDB" id="A0A0G4EFB9"/>
<dbReference type="PhylomeDB" id="A0A0G4EFB9"/>